<feature type="non-terminal residue" evidence="1">
    <location>
        <position position="1"/>
    </location>
</feature>
<accession>A0A699ZHD5</accession>
<gene>
    <name evidence="1" type="ORF">HaLaN_15303</name>
</gene>
<dbReference type="EMBL" id="BLLF01001308">
    <property type="protein sequence ID" value="GFH18486.1"/>
    <property type="molecule type" value="Genomic_DNA"/>
</dbReference>
<sequence>RPYSASADQGGAWLQPSQRSAAMLVALLALQPGLRSKLTQGELVGGLAACIVNNMGRTDMWAPQLRITAAAALVPLLSRSCLLCLMLHLMLHLMLLPQTLGAVQQEMVPYS</sequence>
<dbReference type="Proteomes" id="UP000485058">
    <property type="component" value="Unassembled WGS sequence"/>
</dbReference>
<evidence type="ECO:0000313" key="2">
    <source>
        <dbReference type="Proteomes" id="UP000485058"/>
    </source>
</evidence>
<proteinExistence type="predicted"/>
<keyword evidence="2" id="KW-1185">Reference proteome</keyword>
<comment type="caution">
    <text evidence="1">The sequence shown here is derived from an EMBL/GenBank/DDBJ whole genome shotgun (WGS) entry which is preliminary data.</text>
</comment>
<dbReference type="AlphaFoldDB" id="A0A699ZHD5"/>
<organism evidence="1 2">
    <name type="scientific">Haematococcus lacustris</name>
    <name type="common">Green alga</name>
    <name type="synonym">Haematococcus pluvialis</name>
    <dbReference type="NCBI Taxonomy" id="44745"/>
    <lineage>
        <taxon>Eukaryota</taxon>
        <taxon>Viridiplantae</taxon>
        <taxon>Chlorophyta</taxon>
        <taxon>core chlorophytes</taxon>
        <taxon>Chlorophyceae</taxon>
        <taxon>CS clade</taxon>
        <taxon>Chlamydomonadales</taxon>
        <taxon>Haematococcaceae</taxon>
        <taxon>Haematococcus</taxon>
    </lineage>
</organism>
<evidence type="ECO:0000313" key="1">
    <source>
        <dbReference type="EMBL" id="GFH18486.1"/>
    </source>
</evidence>
<reference evidence="1 2" key="1">
    <citation type="submission" date="2020-02" db="EMBL/GenBank/DDBJ databases">
        <title>Draft genome sequence of Haematococcus lacustris strain NIES-144.</title>
        <authorList>
            <person name="Morimoto D."/>
            <person name="Nakagawa S."/>
            <person name="Yoshida T."/>
            <person name="Sawayama S."/>
        </authorList>
    </citation>
    <scope>NUCLEOTIDE SEQUENCE [LARGE SCALE GENOMIC DNA]</scope>
    <source>
        <strain evidence="1 2">NIES-144</strain>
    </source>
</reference>
<protein>
    <submittedName>
        <fullName evidence="1">Uncharacterized protein</fullName>
    </submittedName>
</protein>
<name>A0A699ZHD5_HAELA</name>